<comment type="caution">
    <text evidence="8">The sequence shown here is derived from an EMBL/GenBank/DDBJ whole genome shotgun (WGS) entry which is preliminary data.</text>
</comment>
<comment type="subcellular location">
    <subcellularLocation>
        <location evidence="1">Membrane</location>
        <topology evidence="1">Multi-pass membrane protein</topology>
    </subcellularLocation>
</comment>
<evidence type="ECO:0000256" key="6">
    <source>
        <dbReference type="SAM" id="Phobius"/>
    </source>
</evidence>
<feature type="transmembrane region" description="Helical" evidence="6">
    <location>
        <begin position="130"/>
        <end position="153"/>
    </location>
</feature>
<feature type="transmembrane region" description="Helical" evidence="6">
    <location>
        <begin position="104"/>
        <end position="124"/>
    </location>
</feature>
<proteinExistence type="inferred from homology"/>
<name>A0ABU5N1U5_9BACT</name>
<dbReference type="Pfam" id="PF04138">
    <property type="entry name" value="GtrA_DPMS_TM"/>
    <property type="match status" value="1"/>
</dbReference>
<reference evidence="8 9" key="1">
    <citation type="journal article" date="2024" name="Appl. Environ. Microbiol.">
        <title>Pontiella agarivorans sp. nov., a novel marine anaerobic bacterium capable of degrading macroalgal polysaccharides and fixing nitrogen.</title>
        <authorList>
            <person name="Liu N."/>
            <person name="Kivenson V."/>
            <person name="Peng X."/>
            <person name="Cui Z."/>
            <person name="Lankiewicz T.S."/>
            <person name="Gosselin K.M."/>
            <person name="English C.J."/>
            <person name="Blair E.M."/>
            <person name="O'Malley M.A."/>
            <person name="Valentine D.L."/>
        </authorList>
    </citation>
    <scope>NUCLEOTIDE SEQUENCE [LARGE SCALE GENOMIC DNA]</scope>
    <source>
        <strain evidence="8 9">NLcol2</strain>
    </source>
</reference>
<evidence type="ECO:0000313" key="9">
    <source>
        <dbReference type="Proteomes" id="UP001290861"/>
    </source>
</evidence>
<comment type="similarity">
    <text evidence="2">Belongs to the GtrA family.</text>
</comment>
<sequence>MEFIKKILLEKEHPGVQFLKYAFCGGLAFATDITIFYLTALFVFPALTPDDFFAQLLGLEIEPISESLRLKHFWLCKASGFMGGNIVAYVTNVLFVFKGGKHKVLHEIALFLGVSFAAFLLSTWSGDALIRFFGVQTTVSNLTAIVFATLFNYTGRKFFIFHG</sequence>
<evidence type="ECO:0000256" key="5">
    <source>
        <dbReference type="ARBA" id="ARBA00023136"/>
    </source>
</evidence>
<organism evidence="8 9">
    <name type="scientific">Pontiella agarivorans</name>
    <dbReference type="NCBI Taxonomy" id="3038953"/>
    <lineage>
        <taxon>Bacteria</taxon>
        <taxon>Pseudomonadati</taxon>
        <taxon>Kiritimatiellota</taxon>
        <taxon>Kiritimatiellia</taxon>
        <taxon>Kiritimatiellales</taxon>
        <taxon>Pontiellaceae</taxon>
        <taxon>Pontiella</taxon>
    </lineage>
</organism>
<accession>A0ABU5N1U5</accession>
<feature type="transmembrane region" description="Helical" evidence="6">
    <location>
        <begin position="21"/>
        <end position="47"/>
    </location>
</feature>
<evidence type="ECO:0000256" key="3">
    <source>
        <dbReference type="ARBA" id="ARBA00022692"/>
    </source>
</evidence>
<gene>
    <name evidence="8" type="ORF">P9H32_17235</name>
</gene>
<dbReference type="InterPro" id="IPR051401">
    <property type="entry name" value="GtrA_CellWall_Glycosyl"/>
</dbReference>
<feature type="domain" description="GtrA/DPMS transmembrane" evidence="7">
    <location>
        <begin position="72"/>
        <end position="161"/>
    </location>
</feature>
<protein>
    <submittedName>
        <fullName evidence="8">GtrA family protein</fullName>
    </submittedName>
</protein>
<evidence type="ECO:0000256" key="2">
    <source>
        <dbReference type="ARBA" id="ARBA00009399"/>
    </source>
</evidence>
<dbReference type="PANTHER" id="PTHR38459">
    <property type="entry name" value="PROPHAGE BACTOPRENOL-LINKED GLUCOSE TRANSLOCASE HOMOLOG"/>
    <property type="match status" value="1"/>
</dbReference>
<keyword evidence="5 6" id="KW-0472">Membrane</keyword>
<dbReference type="PANTHER" id="PTHR38459:SF1">
    <property type="entry name" value="PROPHAGE BACTOPRENOL-LINKED GLUCOSE TRANSLOCASE HOMOLOG"/>
    <property type="match status" value="1"/>
</dbReference>
<evidence type="ECO:0000256" key="1">
    <source>
        <dbReference type="ARBA" id="ARBA00004141"/>
    </source>
</evidence>
<feature type="transmembrane region" description="Helical" evidence="6">
    <location>
        <begin position="78"/>
        <end position="97"/>
    </location>
</feature>
<evidence type="ECO:0000259" key="7">
    <source>
        <dbReference type="Pfam" id="PF04138"/>
    </source>
</evidence>
<evidence type="ECO:0000313" key="8">
    <source>
        <dbReference type="EMBL" id="MDZ8120378.1"/>
    </source>
</evidence>
<dbReference type="Proteomes" id="UP001290861">
    <property type="component" value="Unassembled WGS sequence"/>
</dbReference>
<dbReference type="InterPro" id="IPR007267">
    <property type="entry name" value="GtrA_DPMS_TM"/>
</dbReference>
<keyword evidence="4 6" id="KW-1133">Transmembrane helix</keyword>
<dbReference type="EMBL" id="JARVCO010000012">
    <property type="protein sequence ID" value="MDZ8120378.1"/>
    <property type="molecule type" value="Genomic_DNA"/>
</dbReference>
<evidence type="ECO:0000256" key="4">
    <source>
        <dbReference type="ARBA" id="ARBA00022989"/>
    </source>
</evidence>
<keyword evidence="9" id="KW-1185">Reference proteome</keyword>
<keyword evidence="3 6" id="KW-0812">Transmembrane</keyword>